<organism evidence="1 2">
    <name type="scientific">Prorocentrum cordatum</name>
    <dbReference type="NCBI Taxonomy" id="2364126"/>
    <lineage>
        <taxon>Eukaryota</taxon>
        <taxon>Sar</taxon>
        <taxon>Alveolata</taxon>
        <taxon>Dinophyceae</taxon>
        <taxon>Prorocentrales</taxon>
        <taxon>Prorocentraceae</taxon>
        <taxon>Prorocentrum</taxon>
    </lineage>
</organism>
<protein>
    <submittedName>
        <fullName evidence="1">Uncharacterized protein</fullName>
    </submittedName>
</protein>
<sequence>MEWRRRLQTGTPHALRRRRVGEGLGFAAGATKASAAAPARAPRPPLDPSAYESQAAFKRAVALASWADRHQAFSRYLNLRARSPGLAERFLSGVFRSRNAFQIALVDPADGSSPDVEEMLAALRSDLVDRVHNDFAVDQLEQRAQALAVSAIRAEGASSGQPAPRLYSASEVDAVLDNFKTTSSALRGCYAAVSSVVPEGSRVTRALANLSRLCASTSTLWSARQGRKFSVGVFTAQLKWLAEDVYRVLPGSGAARVDPHLRQLCMGPQVSDARESGMPAPPAVGGDLEALAVEVASAAAAEQAPFPRAEKAIALGASQVTSEVPLRVDSALLYPPPFLFLAQRARYSLDSLQASWARRLLGCAIGPALPGEAVLAHCGWHLRLGTKMVERAILARAKLFLLPETHPGASMLRLASATSCPTWASAAQAVMEALDSPIPDVVDWPRAGEQVLGAPLCVATLPRCGGCGALDVDIWHALFACLATATHRAITVSSQF</sequence>
<evidence type="ECO:0000313" key="2">
    <source>
        <dbReference type="Proteomes" id="UP001189429"/>
    </source>
</evidence>
<keyword evidence="2" id="KW-1185">Reference proteome</keyword>
<reference evidence="1" key="1">
    <citation type="submission" date="2023-10" db="EMBL/GenBank/DDBJ databases">
        <authorList>
            <person name="Chen Y."/>
            <person name="Shah S."/>
            <person name="Dougan E. K."/>
            <person name="Thang M."/>
            <person name="Chan C."/>
        </authorList>
    </citation>
    <scope>NUCLEOTIDE SEQUENCE [LARGE SCALE GENOMIC DNA]</scope>
</reference>
<accession>A0ABN9XX99</accession>
<dbReference type="Proteomes" id="UP001189429">
    <property type="component" value="Unassembled WGS sequence"/>
</dbReference>
<comment type="caution">
    <text evidence="1">The sequence shown here is derived from an EMBL/GenBank/DDBJ whole genome shotgun (WGS) entry which is preliminary data.</text>
</comment>
<proteinExistence type="predicted"/>
<gene>
    <name evidence="1" type="ORF">PCOR1329_LOCUS80689</name>
</gene>
<evidence type="ECO:0000313" key="1">
    <source>
        <dbReference type="EMBL" id="CAK0904763.1"/>
    </source>
</evidence>
<name>A0ABN9XX99_9DINO</name>
<dbReference type="EMBL" id="CAUYUJ010021457">
    <property type="protein sequence ID" value="CAK0904763.1"/>
    <property type="molecule type" value="Genomic_DNA"/>
</dbReference>